<feature type="region of interest" description="Disordered" evidence="8">
    <location>
        <begin position="1"/>
        <end position="33"/>
    </location>
</feature>
<reference evidence="12 13" key="1">
    <citation type="journal article" date="2014" name="BMC Genomics">
        <title>Comparative genome sequencing reveals chemotype-specific gene clusters in the toxigenic black mold Stachybotrys.</title>
        <authorList>
            <person name="Semeiks J."/>
            <person name="Borek D."/>
            <person name="Otwinowski Z."/>
            <person name="Grishin N.V."/>
        </authorList>
    </citation>
    <scope>NUCLEOTIDE SEQUENCE [LARGE SCALE GENOMIC DNA]</scope>
    <source>
        <strain evidence="12 13">IBT 40285</strain>
    </source>
</reference>
<keyword evidence="3" id="KW-0808">Transferase</keyword>
<evidence type="ECO:0000259" key="9">
    <source>
        <dbReference type="PROSITE" id="PS50075"/>
    </source>
</evidence>
<dbReference type="SMART" id="SM00823">
    <property type="entry name" value="PKS_PP"/>
    <property type="match status" value="1"/>
</dbReference>
<evidence type="ECO:0000256" key="5">
    <source>
        <dbReference type="ARBA" id="ARBA00023268"/>
    </source>
</evidence>
<dbReference type="PROSITE" id="PS00606">
    <property type="entry name" value="KS3_1"/>
    <property type="match status" value="1"/>
</dbReference>
<feature type="region of interest" description="N-terminal hotdog fold" evidence="7">
    <location>
        <begin position="936"/>
        <end position="1054"/>
    </location>
</feature>
<dbReference type="Pfam" id="PF21089">
    <property type="entry name" value="PKS_DH_N"/>
    <property type="match status" value="1"/>
</dbReference>
<dbReference type="SUPFAM" id="SSF55048">
    <property type="entry name" value="Probable ACP-binding domain of malonyl-CoA ACP transacylase"/>
    <property type="match status" value="1"/>
</dbReference>
<dbReference type="GO" id="GO:0004315">
    <property type="term" value="F:3-oxoacyl-[acyl-carrier-protein] synthase activity"/>
    <property type="evidence" value="ECO:0007669"/>
    <property type="project" value="InterPro"/>
</dbReference>
<dbReference type="InterPro" id="IPR049552">
    <property type="entry name" value="PKS_DH_N"/>
</dbReference>
<keyword evidence="13" id="KW-1185">Reference proteome</keyword>
<dbReference type="InterPro" id="IPR016039">
    <property type="entry name" value="Thiolase-like"/>
</dbReference>
<dbReference type="InterPro" id="IPR013968">
    <property type="entry name" value="PKS_KR"/>
</dbReference>
<dbReference type="InterPro" id="IPR014043">
    <property type="entry name" value="Acyl_transferase_dom"/>
</dbReference>
<name>A0A084QXN3_STAC4</name>
<proteinExistence type="predicted"/>
<dbReference type="SMART" id="SM00822">
    <property type="entry name" value="PKS_KR"/>
    <property type="match status" value="1"/>
</dbReference>
<dbReference type="Gene3D" id="3.30.70.250">
    <property type="entry name" value="Malonyl-CoA ACP transacylase, ACP-binding"/>
    <property type="match status" value="1"/>
</dbReference>
<keyword evidence="1" id="KW-0596">Phosphopantetheine</keyword>
<dbReference type="InterPro" id="IPR049900">
    <property type="entry name" value="PKS_mFAS_DH"/>
</dbReference>
<dbReference type="EC" id="2.3.1.165" evidence="6"/>
<accession>A0A084QXN3</accession>
<dbReference type="EMBL" id="KL659749">
    <property type="protein sequence ID" value="KFA68718.1"/>
    <property type="molecule type" value="Genomic_DNA"/>
</dbReference>
<dbReference type="Gene3D" id="1.10.1200.10">
    <property type="entry name" value="ACP-like"/>
    <property type="match status" value="1"/>
</dbReference>
<dbReference type="InterPro" id="IPR014031">
    <property type="entry name" value="Ketoacyl_synth_C"/>
</dbReference>
<evidence type="ECO:0000256" key="6">
    <source>
        <dbReference type="ARBA" id="ARBA00038879"/>
    </source>
</evidence>
<dbReference type="Pfam" id="PF02801">
    <property type="entry name" value="Ketoacyl-synt_C"/>
    <property type="match status" value="1"/>
</dbReference>
<dbReference type="HOGENOM" id="CLU_000022_35_3_1"/>
<dbReference type="PANTHER" id="PTHR43775:SF22">
    <property type="entry name" value="SYNTHASE, PUTATIVE (JCVI)-RELATED"/>
    <property type="match status" value="1"/>
</dbReference>
<dbReference type="Pfam" id="PF16197">
    <property type="entry name" value="KAsynt_C_assoc"/>
    <property type="match status" value="1"/>
</dbReference>
<dbReference type="Gene3D" id="3.40.366.10">
    <property type="entry name" value="Malonyl-Coenzyme A Acyl Carrier Protein, domain 2"/>
    <property type="match status" value="1"/>
</dbReference>
<evidence type="ECO:0000256" key="8">
    <source>
        <dbReference type="SAM" id="MobiDB-lite"/>
    </source>
</evidence>
<dbReference type="InterPro" id="IPR032821">
    <property type="entry name" value="PKS_assoc"/>
</dbReference>
<dbReference type="InterPro" id="IPR042104">
    <property type="entry name" value="PKS_dehydratase_sf"/>
</dbReference>
<dbReference type="SUPFAM" id="SSF53901">
    <property type="entry name" value="Thiolase-like"/>
    <property type="match status" value="1"/>
</dbReference>
<dbReference type="InterPro" id="IPR057326">
    <property type="entry name" value="KR_dom"/>
</dbReference>
<organism evidence="12 13">
    <name type="scientific">Stachybotrys chlorohalonatus (strain IBT 40285)</name>
    <dbReference type="NCBI Taxonomy" id="1283841"/>
    <lineage>
        <taxon>Eukaryota</taxon>
        <taxon>Fungi</taxon>
        <taxon>Dikarya</taxon>
        <taxon>Ascomycota</taxon>
        <taxon>Pezizomycotina</taxon>
        <taxon>Sordariomycetes</taxon>
        <taxon>Hypocreomycetidae</taxon>
        <taxon>Hypocreales</taxon>
        <taxon>Stachybotryaceae</taxon>
        <taxon>Stachybotrys</taxon>
    </lineage>
</organism>
<sequence>METQDCLATPESDSPKPTSWTEPFSDDEDHIPHSGEDVAIVGVACRAAGGNNTPEKLWQFLLDKKDAAGEVPSWRWEPWLRRDPRNAKELEKTISGGYFIEDLENFDASFFGISPKEAEQMDPHQRLGLELSWEALEHAGINPKSLAGSDTAVFMGMDTDDYSRLLLEDLPNIEAWMGIGTAAHGVPNRISYHLDLMGPSTAVDAACASSLVAVHMGRQAILNRESEVAIVGGVHVLLAPALTRMLGKAGALSPDGICRSFDDAANGYARGEGGAVIILKRLSTAIMDGDNILATLKGSAIAQDGKTNGIMAPNAKAQELVGHWALSRARIDPLSVGYVEAHATSTPLGDPTEISAISAIYGAGAGRTADAPVFVGSIKPNVGHLEAAAGAIGLIKAVLSVNKGELAPQTRLSRLNSRVDWDKSGLHVVREAMKWSNPSGPRRAAVCSYGYGGTVSHAIVEEFERNISDSSLPGATGPIILTLSASQEKRLALQASALAEWLSSKEGQGSSLTAIANTLAQRRAHYDHRAALVITDHKHAIEALTGLTSATPVPSPAVFQGRALGTNLHCVWVFSGHGAQWTGMGKELVDNHVFLGAISDFDSIVQQEAGFSVIEVLRSGDFETSERVQVVTYAVQIGLSNVLQAKGVKPQAIVGHSVGEIAASVVAGCLTPQEGALIVTRRALLYARVREQRPGGMALVNLPFEKTSNELGDRSDLVAAIDSSPSSCVVSGSSEAVSEYVEQLKSRGIKTFRVKTDVAFHSPMLEPLAGPLSASLQHCLRPCPAKIPIYSTSRHDTRTDELRGVEYWVNNMIKPVLLKSVIQAAVEDGHRVFVEISTHPIVLHSINETMVDCGIDDSDFATLATMRRDTPFSESIQAAMANLYINGVQIDFEALYGHKRAWCPSVPGTQWVHRPYYKKVETGSLEGAITHDVDKHTLLGQRIAVGGTDTVLYTTKLNDTAKPFPGTHPLDGTEIIPAAVYINTFHQATGARVLSDIQLRIPVSMSEETRKVQVLLKEQSISVVSAADSPELGEEGSSWVHHSSCKWAGLEAAEIELSVQVLDINSIKKRIGTLLPNSFSVDYLTKIGVAGIAFPWQVTEHYGNEKEMIARVDMDPSVEKLTWHDGSWAPLLDAATSVGSTIFFNDPKLRIVSQIDRVLLFSAKSLPKIGYLFVEEAADSKSPAAHVTVISEQGETLAKFQSMRFSEVEGASGVSGGVESLVHRIDWIPPTFSEKPRNLTSVLLVSSDKRPVEAYRQQIAQHTEEIYHIHNHKELENDLRPDILAALSQPGSAIVYLPGIVSKLEEVASSAEEFIWQTASLVRLIEHNGLAGTCKLFVLACQVYKGNTNTGLAHGALYGLGRIIAAEHPDLWGGLIDMEDTGIFPTLAVKYVHGLDVMRVVDGLPRRPIMRPLSLDQRHKAGYSKTLLPRPEGTYVVTGGFGDLGLETLDFLVKKGARRIVVVSRRGLPPRRRWEALASSDTKLAVVTEKIRALEKLGTSVHAVALDIAARGATERLLDAIDALGLPPVLGVVHAAGVLEDSLLMDTTRESFAHVLAPKIRGALTLHEAFPPNSVDFFVLYSSIGQLVGTAGQASYGSGNAFLDSLATHRRAQGDNAVALQFTAWRGLGMATSTEFLTVELQSKGITDISSEEAFRAWTHLDKYDVDGAVVTRCLPIEEGSTVAVPLLEGVAIMKPKALSATNGDAALEGPVDARPSDPQQLEKWLNLRIRESIAAVLLMNDVDDIDARTPVADLGVDSVMTVALRQKLQAVLKVKVPPTLTWNHPTVNHLVAWFKNKFAE</sequence>
<dbReference type="SMART" id="SM00825">
    <property type="entry name" value="PKS_KS"/>
    <property type="match status" value="1"/>
</dbReference>
<dbReference type="SUPFAM" id="SSF47336">
    <property type="entry name" value="ACP-like"/>
    <property type="match status" value="1"/>
</dbReference>
<dbReference type="GO" id="GO:0050641">
    <property type="term" value="F:6-methylsalicylic acid synthase activity"/>
    <property type="evidence" value="ECO:0007669"/>
    <property type="project" value="UniProtKB-EC"/>
</dbReference>
<dbReference type="InterPro" id="IPR016036">
    <property type="entry name" value="Malonyl_transacylase_ACP-bd"/>
</dbReference>
<feature type="compositionally biased region" description="Polar residues" evidence="8">
    <location>
        <begin position="11"/>
        <end position="22"/>
    </location>
</feature>
<feature type="region of interest" description="C-terminal hotdog fold" evidence="7">
    <location>
        <begin position="1072"/>
        <end position="1214"/>
    </location>
</feature>
<dbReference type="InterPro" id="IPR001227">
    <property type="entry name" value="Ac_transferase_dom_sf"/>
</dbReference>
<dbReference type="PROSITE" id="PS50075">
    <property type="entry name" value="CARRIER"/>
    <property type="match status" value="1"/>
</dbReference>
<evidence type="ECO:0000313" key="12">
    <source>
        <dbReference type="EMBL" id="KFA68718.1"/>
    </source>
</evidence>
<dbReference type="SUPFAM" id="SSF52151">
    <property type="entry name" value="FabD/lysophospholipase-like"/>
    <property type="match status" value="1"/>
</dbReference>
<dbReference type="GO" id="GO:0031177">
    <property type="term" value="F:phosphopantetheine binding"/>
    <property type="evidence" value="ECO:0007669"/>
    <property type="project" value="InterPro"/>
</dbReference>
<feature type="domain" description="PKS/mFAS DH" evidence="11">
    <location>
        <begin position="936"/>
        <end position="1214"/>
    </location>
</feature>
<dbReference type="PROSITE" id="PS52004">
    <property type="entry name" value="KS3_2"/>
    <property type="match status" value="1"/>
</dbReference>
<dbReference type="SMART" id="SM00827">
    <property type="entry name" value="PKS_AT"/>
    <property type="match status" value="1"/>
</dbReference>
<dbReference type="CDD" id="cd05274">
    <property type="entry name" value="KR_FAS_SDR_x"/>
    <property type="match status" value="1"/>
</dbReference>
<keyword evidence="5" id="KW-0511">Multifunctional enzyme</keyword>
<evidence type="ECO:0000259" key="11">
    <source>
        <dbReference type="PROSITE" id="PS52019"/>
    </source>
</evidence>
<dbReference type="InterPro" id="IPR020806">
    <property type="entry name" value="PKS_PP-bd"/>
</dbReference>
<dbReference type="GO" id="GO:0006633">
    <property type="term" value="P:fatty acid biosynthetic process"/>
    <property type="evidence" value="ECO:0007669"/>
    <property type="project" value="InterPro"/>
</dbReference>
<dbReference type="PROSITE" id="PS52019">
    <property type="entry name" value="PKS_MFAS_DH"/>
    <property type="match status" value="1"/>
</dbReference>
<dbReference type="Proteomes" id="UP000028524">
    <property type="component" value="Unassembled WGS sequence"/>
</dbReference>
<dbReference type="InterPro" id="IPR050091">
    <property type="entry name" value="PKS_NRPS_Biosynth_Enz"/>
</dbReference>
<dbReference type="InterPro" id="IPR018201">
    <property type="entry name" value="Ketoacyl_synth_AS"/>
</dbReference>
<evidence type="ECO:0000256" key="2">
    <source>
        <dbReference type="ARBA" id="ARBA00022553"/>
    </source>
</evidence>
<evidence type="ECO:0000256" key="7">
    <source>
        <dbReference type="PROSITE-ProRule" id="PRU01363"/>
    </source>
</evidence>
<dbReference type="GO" id="GO:0004312">
    <property type="term" value="F:fatty acid synthase activity"/>
    <property type="evidence" value="ECO:0007669"/>
    <property type="project" value="TreeGrafter"/>
</dbReference>
<dbReference type="InterPro" id="IPR014030">
    <property type="entry name" value="Ketoacyl_synth_N"/>
</dbReference>
<dbReference type="Pfam" id="PF00109">
    <property type="entry name" value="ketoacyl-synt"/>
    <property type="match status" value="1"/>
</dbReference>
<dbReference type="InterPro" id="IPR036291">
    <property type="entry name" value="NAD(P)-bd_dom_sf"/>
</dbReference>
<feature type="active site" description="Proton donor; for dehydratase activity" evidence="7">
    <location>
        <position position="1133"/>
    </location>
</feature>
<dbReference type="OrthoDB" id="329835at2759"/>
<keyword evidence="2" id="KW-0597">Phosphoprotein</keyword>
<dbReference type="InterPro" id="IPR009081">
    <property type="entry name" value="PP-bd_ACP"/>
</dbReference>
<dbReference type="Gene3D" id="3.40.50.720">
    <property type="entry name" value="NAD(P)-binding Rossmann-like Domain"/>
    <property type="match status" value="1"/>
</dbReference>
<dbReference type="SUPFAM" id="SSF51735">
    <property type="entry name" value="NAD(P)-binding Rossmann-fold domains"/>
    <property type="match status" value="2"/>
</dbReference>
<feature type="active site" description="Proton acceptor; for dehydratase activity" evidence="7">
    <location>
        <position position="968"/>
    </location>
</feature>
<dbReference type="CDD" id="cd00833">
    <property type="entry name" value="PKS"/>
    <property type="match status" value="1"/>
</dbReference>
<protein>
    <recommendedName>
        <fullName evidence="6">6-methylsalicylic acid synthase</fullName>
        <ecNumber evidence="6">2.3.1.165</ecNumber>
    </recommendedName>
</protein>
<dbReference type="Gene3D" id="3.10.129.110">
    <property type="entry name" value="Polyketide synthase dehydratase"/>
    <property type="match status" value="1"/>
</dbReference>
<dbReference type="InParanoid" id="A0A084QXN3"/>
<dbReference type="Gene3D" id="3.40.47.10">
    <property type="match status" value="1"/>
</dbReference>
<evidence type="ECO:0000259" key="10">
    <source>
        <dbReference type="PROSITE" id="PS52004"/>
    </source>
</evidence>
<evidence type="ECO:0000256" key="1">
    <source>
        <dbReference type="ARBA" id="ARBA00022450"/>
    </source>
</evidence>
<dbReference type="InterPro" id="IPR006162">
    <property type="entry name" value="Ppantetheine_attach_site"/>
</dbReference>
<feature type="domain" description="Ketosynthase family 3 (KS3)" evidence="10">
    <location>
        <begin position="35"/>
        <end position="462"/>
    </location>
</feature>
<dbReference type="GO" id="GO:0016491">
    <property type="term" value="F:oxidoreductase activity"/>
    <property type="evidence" value="ECO:0007669"/>
    <property type="project" value="UniProtKB-KW"/>
</dbReference>
<dbReference type="InterPro" id="IPR036736">
    <property type="entry name" value="ACP-like_sf"/>
</dbReference>
<dbReference type="PROSITE" id="PS00012">
    <property type="entry name" value="PHOSPHOPANTETHEINE"/>
    <property type="match status" value="1"/>
</dbReference>
<dbReference type="SMART" id="SM01294">
    <property type="entry name" value="PKS_PP_betabranch"/>
    <property type="match status" value="1"/>
</dbReference>
<dbReference type="Pfam" id="PF00550">
    <property type="entry name" value="PP-binding"/>
    <property type="match status" value="1"/>
</dbReference>
<evidence type="ECO:0000256" key="4">
    <source>
        <dbReference type="ARBA" id="ARBA00023002"/>
    </source>
</evidence>
<evidence type="ECO:0000313" key="13">
    <source>
        <dbReference type="Proteomes" id="UP000028524"/>
    </source>
</evidence>
<dbReference type="PANTHER" id="PTHR43775">
    <property type="entry name" value="FATTY ACID SYNTHASE"/>
    <property type="match status" value="1"/>
</dbReference>
<dbReference type="InterPro" id="IPR020841">
    <property type="entry name" value="PKS_Beta-ketoAc_synthase_dom"/>
</dbReference>
<dbReference type="OMA" id="AHMGVGT"/>
<dbReference type="GO" id="GO:0044550">
    <property type="term" value="P:secondary metabolite biosynthetic process"/>
    <property type="evidence" value="ECO:0007669"/>
    <property type="project" value="UniProtKB-ARBA"/>
</dbReference>
<dbReference type="Pfam" id="PF08659">
    <property type="entry name" value="KR"/>
    <property type="match status" value="1"/>
</dbReference>
<dbReference type="InterPro" id="IPR016035">
    <property type="entry name" value="Acyl_Trfase/lysoPLipase"/>
</dbReference>
<evidence type="ECO:0000256" key="3">
    <source>
        <dbReference type="ARBA" id="ARBA00022679"/>
    </source>
</evidence>
<feature type="domain" description="Carrier" evidence="9">
    <location>
        <begin position="1724"/>
        <end position="1799"/>
    </location>
</feature>
<keyword evidence="4" id="KW-0560">Oxidoreductase</keyword>
<dbReference type="Pfam" id="PF00698">
    <property type="entry name" value="Acyl_transf_1"/>
    <property type="match status" value="1"/>
</dbReference>
<dbReference type="STRING" id="1283841.A0A084QXN3"/>
<gene>
    <name evidence="12" type="ORF">S40285_08959</name>
</gene>